<dbReference type="InterPro" id="IPR000418">
    <property type="entry name" value="Ets_dom"/>
</dbReference>
<evidence type="ECO:0000256" key="1">
    <source>
        <dbReference type="ARBA" id="ARBA00005562"/>
    </source>
</evidence>
<keyword evidence="3" id="KW-0539">Nucleus</keyword>
<dbReference type="GO" id="GO:0005634">
    <property type="term" value="C:nucleus"/>
    <property type="evidence" value="ECO:0007669"/>
    <property type="project" value="UniProtKB-SubCell"/>
</dbReference>
<dbReference type="InterPro" id="IPR046328">
    <property type="entry name" value="ETS_fam"/>
</dbReference>
<dbReference type="SMART" id="SM00251">
    <property type="entry name" value="SAM_PNT"/>
    <property type="match status" value="1"/>
</dbReference>
<comment type="similarity">
    <text evidence="1 3">Belongs to the ETS family.</text>
</comment>
<comment type="subcellular location">
    <subcellularLocation>
        <location evidence="3">Nucleus</location>
    </subcellularLocation>
</comment>
<dbReference type="InterPro" id="IPR003118">
    <property type="entry name" value="Pointed_dom"/>
</dbReference>
<dbReference type="InterPro" id="IPR036388">
    <property type="entry name" value="WH-like_DNA-bd_sf"/>
</dbReference>
<dbReference type="Proteomes" id="UP000007879">
    <property type="component" value="Unassembled WGS sequence"/>
</dbReference>
<dbReference type="SMART" id="SM00413">
    <property type="entry name" value="ETS"/>
    <property type="match status" value="1"/>
</dbReference>
<dbReference type="KEGG" id="aqu:109582144"/>
<evidence type="ECO:0000256" key="3">
    <source>
        <dbReference type="RuleBase" id="RU004019"/>
    </source>
</evidence>
<protein>
    <recommendedName>
        <fullName evidence="9">ETS domain-containing protein</fullName>
    </recommendedName>
</protein>
<gene>
    <name evidence="7" type="primary">109582144</name>
</gene>
<proteinExistence type="inferred from homology"/>
<evidence type="ECO:0008006" key="9">
    <source>
        <dbReference type="Google" id="ProtNLM"/>
    </source>
</evidence>
<dbReference type="PROSITE" id="PS00345">
    <property type="entry name" value="ETS_DOMAIN_1"/>
    <property type="match status" value="1"/>
</dbReference>
<dbReference type="eggNOG" id="KOG3806">
    <property type="taxonomic scope" value="Eukaryota"/>
</dbReference>
<dbReference type="STRING" id="400682.A0A1X7UU97"/>
<dbReference type="Gene3D" id="1.10.10.10">
    <property type="entry name" value="Winged helix-like DNA-binding domain superfamily/Winged helix DNA-binding domain"/>
    <property type="match status" value="1"/>
</dbReference>
<dbReference type="Gene3D" id="1.10.150.50">
    <property type="entry name" value="Transcription Factor, Ets-1"/>
    <property type="match status" value="1"/>
</dbReference>
<feature type="compositionally biased region" description="Low complexity" evidence="4">
    <location>
        <begin position="1"/>
        <end position="11"/>
    </location>
</feature>
<feature type="region of interest" description="Disordered" evidence="4">
    <location>
        <begin position="544"/>
        <end position="586"/>
    </location>
</feature>
<reference evidence="7" key="2">
    <citation type="submission" date="2017-05" db="UniProtKB">
        <authorList>
            <consortium name="EnsemblMetazoa"/>
        </authorList>
    </citation>
    <scope>IDENTIFICATION</scope>
</reference>
<dbReference type="PROSITE" id="PS50061">
    <property type="entry name" value="ETS_DOMAIN_3"/>
    <property type="match status" value="1"/>
</dbReference>
<organism evidence="7">
    <name type="scientific">Amphimedon queenslandica</name>
    <name type="common">Sponge</name>
    <dbReference type="NCBI Taxonomy" id="400682"/>
    <lineage>
        <taxon>Eukaryota</taxon>
        <taxon>Metazoa</taxon>
        <taxon>Porifera</taxon>
        <taxon>Demospongiae</taxon>
        <taxon>Heteroscleromorpha</taxon>
        <taxon>Haplosclerida</taxon>
        <taxon>Niphatidae</taxon>
        <taxon>Amphimedon</taxon>
    </lineage>
</organism>
<dbReference type="SUPFAM" id="SSF46785">
    <property type="entry name" value="Winged helix' DNA-binding domain"/>
    <property type="match status" value="1"/>
</dbReference>
<evidence type="ECO:0000256" key="2">
    <source>
        <dbReference type="ARBA" id="ARBA00023125"/>
    </source>
</evidence>
<keyword evidence="8" id="KW-1185">Reference proteome</keyword>
<dbReference type="FunCoup" id="A0A1X7UU97">
    <property type="interactions" value="1"/>
</dbReference>
<feature type="domain" description="ETS" evidence="5">
    <location>
        <begin position="453"/>
        <end position="533"/>
    </location>
</feature>
<feature type="domain" description="PNT" evidence="6">
    <location>
        <begin position="144"/>
        <end position="229"/>
    </location>
</feature>
<feature type="compositionally biased region" description="Low complexity" evidence="4">
    <location>
        <begin position="115"/>
        <end position="129"/>
    </location>
</feature>
<dbReference type="InterPro" id="IPR036390">
    <property type="entry name" value="WH_DNA-bd_sf"/>
</dbReference>
<keyword evidence="2 3" id="KW-0238">DNA-binding</keyword>
<dbReference type="EnsemblMetazoa" id="XM_019996764.1">
    <property type="protein sequence ID" value="XP_019852323.1"/>
    <property type="gene ID" value="LOC109582144"/>
</dbReference>
<reference evidence="8" key="1">
    <citation type="journal article" date="2010" name="Nature">
        <title>The Amphimedon queenslandica genome and the evolution of animal complexity.</title>
        <authorList>
            <person name="Srivastava M."/>
            <person name="Simakov O."/>
            <person name="Chapman J."/>
            <person name="Fahey B."/>
            <person name="Gauthier M.E."/>
            <person name="Mitros T."/>
            <person name="Richards G.S."/>
            <person name="Conaco C."/>
            <person name="Dacre M."/>
            <person name="Hellsten U."/>
            <person name="Larroux C."/>
            <person name="Putnam N.H."/>
            <person name="Stanke M."/>
            <person name="Adamska M."/>
            <person name="Darling A."/>
            <person name="Degnan S.M."/>
            <person name="Oakley T.H."/>
            <person name="Plachetzki D.C."/>
            <person name="Zhai Y."/>
            <person name="Adamski M."/>
            <person name="Calcino A."/>
            <person name="Cummins S.F."/>
            <person name="Goodstein D.M."/>
            <person name="Harris C."/>
            <person name="Jackson D.J."/>
            <person name="Leys S.P."/>
            <person name="Shu S."/>
            <person name="Woodcroft B.J."/>
            <person name="Vervoort M."/>
            <person name="Kosik K.S."/>
            <person name="Manning G."/>
            <person name="Degnan B.M."/>
            <person name="Rokhsar D.S."/>
        </authorList>
    </citation>
    <scope>NUCLEOTIDE SEQUENCE [LARGE SCALE GENOMIC DNA]</scope>
</reference>
<dbReference type="PROSITE" id="PS00346">
    <property type="entry name" value="ETS_DOMAIN_2"/>
    <property type="match status" value="1"/>
</dbReference>
<name>A0A1X7UU97_AMPQE</name>
<evidence type="ECO:0000256" key="4">
    <source>
        <dbReference type="SAM" id="MobiDB-lite"/>
    </source>
</evidence>
<accession>A0A1X7UU97</accession>
<dbReference type="OrthoDB" id="10067219at2759"/>
<dbReference type="PROSITE" id="PS51433">
    <property type="entry name" value="PNT"/>
    <property type="match status" value="1"/>
</dbReference>
<dbReference type="Pfam" id="PF00178">
    <property type="entry name" value="Ets"/>
    <property type="match status" value="1"/>
</dbReference>
<dbReference type="EnsemblMetazoa" id="Aqu2.1.31241_001">
    <property type="protein sequence ID" value="Aqu2.1.31241_001"/>
    <property type="gene ID" value="Aqu2.1.31241"/>
</dbReference>
<evidence type="ECO:0000313" key="8">
    <source>
        <dbReference type="Proteomes" id="UP000007879"/>
    </source>
</evidence>
<dbReference type="SUPFAM" id="SSF47769">
    <property type="entry name" value="SAM/Pointed domain"/>
    <property type="match status" value="1"/>
</dbReference>
<dbReference type="GO" id="GO:0043565">
    <property type="term" value="F:sequence-specific DNA binding"/>
    <property type="evidence" value="ECO:0007669"/>
    <property type="project" value="InterPro"/>
</dbReference>
<sequence length="652" mass="70356">MLALMMSSSLSNTSKTGGGPRRHSFNTLDDAAKQFELQQEEPPTSPGSRSSPTGGRGSPPLVMKTHDAPVPTTTSNSSSTAVAKEDSSSRKRERTSSSSNDEAEETSSSSKRPTASNSPPVCSSTSSSNTASNVLYGSTLGLKQEQHHEATGGESLFLPQDPNTWSVEHVSQWLSWAVKEFSLEQFDLSQFALTGEQLLSLSKEDFMRRAPPHTGEVLLSHLNLLCTRNTAMSKSSDVIADIKVASTENQLPDGEQKSNYSSLGWTNYLWPGASVGDISYWLKAQQDYATGSVLQPNKSTGAVGGSNPEQIYLNSPQMRAAAAAAAGFYPAVAAAGQIISPMTLTGISYPLGSNTPGTSANRLRDGRVDQTTAAGIFDWSTAFNTGSTSSPLHFKNIPSTHTKVSSPLLSPVLKLTMGQPSSPLSHLPSTAMMIPPPPSLANISPFISHQGQIQLWQFLLELLQDEKHSNIITWAGNDGEFKLQDPEAVSMLWGMRKRKPSMNYDKLSRAIRYYYDKKIMHKVHGKRYVYKFNFDTIAKYISSGSSQSSIPNVKKDDRRSFSLNNNNNNIPGKDDQSYCQEGRGSEEELNEGLIMSSLIGGGSGEGFSTNESDINTTAAASITLSSSSLPMFNIPAGSMPTITQGTVDNIFN</sequence>
<evidence type="ECO:0000259" key="5">
    <source>
        <dbReference type="PROSITE" id="PS50061"/>
    </source>
</evidence>
<dbReference type="InterPro" id="IPR013761">
    <property type="entry name" value="SAM/pointed_sf"/>
</dbReference>
<dbReference type="GO" id="GO:0030154">
    <property type="term" value="P:cell differentiation"/>
    <property type="evidence" value="ECO:0007669"/>
    <property type="project" value="TreeGrafter"/>
</dbReference>
<dbReference type="GO" id="GO:0000981">
    <property type="term" value="F:DNA-binding transcription factor activity, RNA polymerase II-specific"/>
    <property type="evidence" value="ECO:0007669"/>
    <property type="project" value="TreeGrafter"/>
</dbReference>
<dbReference type="AlphaFoldDB" id="A0A1X7UU97"/>
<feature type="region of interest" description="Disordered" evidence="4">
    <location>
        <begin position="1"/>
        <end position="129"/>
    </location>
</feature>
<dbReference type="PRINTS" id="PR00454">
    <property type="entry name" value="ETSDOMAIN"/>
</dbReference>
<dbReference type="PANTHER" id="PTHR11849">
    <property type="entry name" value="ETS"/>
    <property type="match status" value="1"/>
</dbReference>
<dbReference type="InParanoid" id="A0A1X7UU97"/>
<evidence type="ECO:0000259" key="6">
    <source>
        <dbReference type="PROSITE" id="PS51433"/>
    </source>
</evidence>
<evidence type="ECO:0000313" key="7">
    <source>
        <dbReference type="EnsemblMetazoa" id="Aqu2.1.31241_001"/>
    </source>
</evidence>
<dbReference type="Pfam" id="PF02198">
    <property type="entry name" value="SAM_PNT"/>
    <property type="match status" value="1"/>
</dbReference>